<keyword evidence="1" id="KW-0547">Nucleotide-binding</keyword>
<dbReference type="GO" id="GO:0005524">
    <property type="term" value="F:ATP binding"/>
    <property type="evidence" value="ECO:0007669"/>
    <property type="project" value="UniProtKB-KW"/>
</dbReference>
<dbReference type="PANTHER" id="PTHR10492">
    <property type="match status" value="1"/>
</dbReference>
<dbReference type="GO" id="GO:0043139">
    <property type="term" value="F:5'-3' DNA helicase activity"/>
    <property type="evidence" value="ECO:0007669"/>
    <property type="project" value="UniProtKB-EC"/>
</dbReference>
<reference evidence="3" key="2">
    <citation type="submission" date="2023-05" db="EMBL/GenBank/DDBJ databases">
        <authorList>
            <person name="Schelkunov M.I."/>
        </authorList>
    </citation>
    <scope>NUCLEOTIDE SEQUENCE</scope>
    <source>
        <strain evidence="3">Hsosn_3</strain>
        <tissue evidence="3">Leaf</tissue>
    </source>
</reference>
<dbReference type="GO" id="GO:0000723">
    <property type="term" value="P:telomere maintenance"/>
    <property type="evidence" value="ECO:0007669"/>
    <property type="project" value="InterPro"/>
</dbReference>
<dbReference type="GO" id="GO:0016787">
    <property type="term" value="F:hydrolase activity"/>
    <property type="evidence" value="ECO:0007669"/>
    <property type="project" value="UniProtKB-KW"/>
</dbReference>
<keyword evidence="1" id="KW-0234">DNA repair</keyword>
<comment type="catalytic activity">
    <reaction evidence="1">
        <text>ATP + H2O = ADP + phosphate + H(+)</text>
        <dbReference type="Rhea" id="RHEA:13065"/>
        <dbReference type="ChEBI" id="CHEBI:15377"/>
        <dbReference type="ChEBI" id="CHEBI:15378"/>
        <dbReference type="ChEBI" id="CHEBI:30616"/>
        <dbReference type="ChEBI" id="CHEBI:43474"/>
        <dbReference type="ChEBI" id="CHEBI:456216"/>
        <dbReference type="EC" id="5.6.2.3"/>
    </reaction>
</comment>
<proteinExistence type="inferred from homology"/>
<evidence type="ECO:0000313" key="3">
    <source>
        <dbReference type="EMBL" id="KAK1393020.1"/>
    </source>
</evidence>
<evidence type="ECO:0000256" key="1">
    <source>
        <dbReference type="RuleBase" id="RU363044"/>
    </source>
</evidence>
<keyword evidence="4" id="KW-1185">Reference proteome</keyword>
<keyword evidence="1 3" id="KW-0347">Helicase</keyword>
<accession>A0AAD8IW23</accession>
<comment type="similarity">
    <text evidence="1">Belongs to the helicase family.</text>
</comment>
<comment type="cofactor">
    <cofactor evidence="1">
        <name>Mg(2+)</name>
        <dbReference type="ChEBI" id="CHEBI:18420"/>
    </cofactor>
</comment>
<dbReference type="EC" id="5.6.2.3" evidence="1"/>
<protein>
    <recommendedName>
        <fullName evidence="1">ATP-dependent DNA helicase</fullName>
        <ecNumber evidence="1">5.6.2.3</ecNumber>
    </recommendedName>
</protein>
<keyword evidence="1" id="KW-0378">Hydrolase</keyword>
<sequence length="135" mass="15394">MRSVDRNRYNMPFGGITVVLGGDFRQILPVINCGSRGDVVSTCITNSPLWLNSQIMVLFRNMRLNQGQNAEEVDSLKSFAEWVLQIGNGQVVPPQDELLLYEEDDIVIPRAFCDPEIKNSVENMIQWTYPEFLLN</sequence>
<dbReference type="AlphaFoldDB" id="A0AAD8IW23"/>
<dbReference type="Pfam" id="PF05970">
    <property type="entry name" value="PIF1"/>
    <property type="match status" value="1"/>
</dbReference>
<dbReference type="PANTHER" id="PTHR10492:SF101">
    <property type="entry name" value="ATP-DEPENDENT DNA HELICASE"/>
    <property type="match status" value="1"/>
</dbReference>
<organism evidence="3 4">
    <name type="scientific">Heracleum sosnowskyi</name>
    <dbReference type="NCBI Taxonomy" id="360622"/>
    <lineage>
        <taxon>Eukaryota</taxon>
        <taxon>Viridiplantae</taxon>
        <taxon>Streptophyta</taxon>
        <taxon>Embryophyta</taxon>
        <taxon>Tracheophyta</taxon>
        <taxon>Spermatophyta</taxon>
        <taxon>Magnoliopsida</taxon>
        <taxon>eudicotyledons</taxon>
        <taxon>Gunneridae</taxon>
        <taxon>Pentapetalae</taxon>
        <taxon>asterids</taxon>
        <taxon>campanulids</taxon>
        <taxon>Apiales</taxon>
        <taxon>Apiaceae</taxon>
        <taxon>Apioideae</taxon>
        <taxon>apioid superclade</taxon>
        <taxon>Tordylieae</taxon>
        <taxon>Tordyliinae</taxon>
        <taxon>Heracleum</taxon>
    </lineage>
</organism>
<gene>
    <name evidence="3" type="ORF">POM88_012076</name>
</gene>
<dbReference type="Proteomes" id="UP001237642">
    <property type="component" value="Unassembled WGS sequence"/>
</dbReference>
<name>A0AAD8IW23_9APIA</name>
<evidence type="ECO:0000259" key="2">
    <source>
        <dbReference type="Pfam" id="PF05970"/>
    </source>
</evidence>
<dbReference type="GO" id="GO:0006281">
    <property type="term" value="P:DNA repair"/>
    <property type="evidence" value="ECO:0007669"/>
    <property type="project" value="UniProtKB-KW"/>
</dbReference>
<feature type="domain" description="DNA helicase Pif1-like DEAD-box helicase" evidence="2">
    <location>
        <begin position="1"/>
        <end position="94"/>
    </location>
</feature>
<keyword evidence="1" id="KW-0233">DNA recombination</keyword>
<dbReference type="GO" id="GO:0006310">
    <property type="term" value="P:DNA recombination"/>
    <property type="evidence" value="ECO:0007669"/>
    <property type="project" value="UniProtKB-KW"/>
</dbReference>
<dbReference type="EMBL" id="JAUIZM010000003">
    <property type="protein sequence ID" value="KAK1393020.1"/>
    <property type="molecule type" value="Genomic_DNA"/>
</dbReference>
<keyword evidence="1" id="KW-0067">ATP-binding</keyword>
<dbReference type="InterPro" id="IPR010285">
    <property type="entry name" value="DNA_helicase_pif1-like_DEAD"/>
</dbReference>
<comment type="caution">
    <text evidence="3">The sequence shown here is derived from an EMBL/GenBank/DDBJ whole genome shotgun (WGS) entry which is preliminary data.</text>
</comment>
<reference evidence="3" key="1">
    <citation type="submission" date="2023-02" db="EMBL/GenBank/DDBJ databases">
        <title>Genome of toxic invasive species Heracleum sosnowskyi carries increased number of genes despite the absence of recent whole-genome duplications.</title>
        <authorList>
            <person name="Schelkunov M."/>
            <person name="Shtratnikova V."/>
            <person name="Makarenko M."/>
            <person name="Klepikova A."/>
            <person name="Omelchenko D."/>
            <person name="Novikova G."/>
            <person name="Obukhova E."/>
            <person name="Bogdanov V."/>
            <person name="Penin A."/>
            <person name="Logacheva M."/>
        </authorList>
    </citation>
    <scope>NUCLEOTIDE SEQUENCE</scope>
    <source>
        <strain evidence="3">Hsosn_3</strain>
        <tissue evidence="3">Leaf</tissue>
    </source>
</reference>
<evidence type="ECO:0000313" key="4">
    <source>
        <dbReference type="Proteomes" id="UP001237642"/>
    </source>
</evidence>
<keyword evidence="1" id="KW-0227">DNA damage</keyword>